<dbReference type="InterPro" id="IPR007356">
    <property type="entry name" value="tRNA_m1G_MeTrfase_euk"/>
</dbReference>
<proteinExistence type="predicted"/>
<evidence type="ECO:0000259" key="12">
    <source>
        <dbReference type="PROSITE" id="PS51675"/>
    </source>
</evidence>
<dbReference type="InterPro" id="IPR028564">
    <property type="entry name" value="MT_TRM10-typ"/>
</dbReference>
<keyword evidence="5" id="KW-0949">S-adenosyl-L-methionine</keyword>
<dbReference type="GO" id="GO:0002939">
    <property type="term" value="P:tRNA N1-guanine methylation"/>
    <property type="evidence" value="ECO:0007669"/>
    <property type="project" value="TreeGrafter"/>
</dbReference>
<keyword evidence="3 13" id="KW-0489">Methyltransferase</keyword>
<evidence type="ECO:0000256" key="6">
    <source>
        <dbReference type="ARBA" id="ARBA00031792"/>
    </source>
</evidence>
<dbReference type="GO" id="GO:0052905">
    <property type="term" value="F:tRNA (guanosine(9)-N1)-methyltransferase activity"/>
    <property type="evidence" value="ECO:0007669"/>
    <property type="project" value="UniProtKB-EC"/>
</dbReference>
<feature type="compositionally biased region" description="Low complexity" evidence="11">
    <location>
        <begin position="16"/>
        <end position="25"/>
    </location>
</feature>
<accession>A0A367XPH3</accession>
<feature type="binding site" evidence="10">
    <location>
        <position position="250"/>
    </location>
    <ligand>
        <name>S-adenosyl-L-methionine</name>
        <dbReference type="ChEBI" id="CHEBI:59789"/>
    </ligand>
</feature>
<organism evidence="13 14">
    <name type="scientific">Candida viswanathii</name>
    <dbReference type="NCBI Taxonomy" id="5486"/>
    <lineage>
        <taxon>Eukaryota</taxon>
        <taxon>Fungi</taxon>
        <taxon>Dikarya</taxon>
        <taxon>Ascomycota</taxon>
        <taxon>Saccharomycotina</taxon>
        <taxon>Pichiomycetes</taxon>
        <taxon>Debaryomycetaceae</taxon>
        <taxon>Candida/Lodderomyces clade</taxon>
        <taxon>Candida</taxon>
    </lineage>
</organism>
<dbReference type="CDD" id="cd18089">
    <property type="entry name" value="SPOUT_Trm10-like"/>
    <property type="match status" value="1"/>
</dbReference>
<feature type="region of interest" description="Disordered" evidence="11">
    <location>
        <begin position="1"/>
        <end position="47"/>
    </location>
</feature>
<evidence type="ECO:0000256" key="5">
    <source>
        <dbReference type="ARBA" id="ARBA00022691"/>
    </source>
</evidence>
<dbReference type="PANTHER" id="PTHR13563:SF13">
    <property type="entry name" value="TRNA METHYLTRANSFERASE 10 HOMOLOG A"/>
    <property type="match status" value="1"/>
</dbReference>
<evidence type="ECO:0000256" key="2">
    <source>
        <dbReference type="ARBA" id="ARBA00020451"/>
    </source>
</evidence>
<dbReference type="Proteomes" id="UP000253472">
    <property type="component" value="Unassembled WGS sequence"/>
</dbReference>
<feature type="binding site" evidence="10">
    <location>
        <position position="204"/>
    </location>
    <ligand>
        <name>S-adenosyl-L-methionine</name>
        <dbReference type="ChEBI" id="CHEBI:59789"/>
    </ligand>
</feature>
<evidence type="ECO:0000256" key="3">
    <source>
        <dbReference type="ARBA" id="ARBA00022603"/>
    </source>
</evidence>
<feature type="binding site" evidence="10">
    <location>
        <position position="236"/>
    </location>
    <ligand>
        <name>S-adenosyl-L-methionine</name>
        <dbReference type="ChEBI" id="CHEBI:59789"/>
    </ligand>
</feature>
<keyword evidence="14" id="KW-1185">Reference proteome</keyword>
<protein>
    <recommendedName>
        <fullName evidence="2">tRNA (guanine(9)-N1)-methyltransferase</fullName>
        <ecNumber evidence="1">2.1.1.221</ecNumber>
    </recommendedName>
    <alternativeName>
        <fullName evidence="7">tRNA methyltransferase 10</fullName>
    </alternativeName>
    <alternativeName>
        <fullName evidence="6">tRNA(m1G9)-methyltransferase</fullName>
    </alternativeName>
</protein>
<dbReference type="EC" id="2.1.1.221" evidence="1"/>
<evidence type="ECO:0000256" key="4">
    <source>
        <dbReference type="ARBA" id="ARBA00022679"/>
    </source>
</evidence>
<dbReference type="Gene3D" id="3.40.1280.30">
    <property type="match status" value="1"/>
</dbReference>
<dbReference type="PANTHER" id="PTHR13563">
    <property type="entry name" value="TRNA (GUANINE-9-) METHYLTRANSFERASE"/>
    <property type="match status" value="1"/>
</dbReference>
<dbReference type="OrthoDB" id="278300at2759"/>
<feature type="domain" description="SAM-dependent MTase TRM10-type" evidence="12">
    <location>
        <begin position="106"/>
        <end position="298"/>
    </location>
</feature>
<evidence type="ECO:0000256" key="10">
    <source>
        <dbReference type="PIRSR" id="PIRSR016323-2"/>
    </source>
</evidence>
<dbReference type="GO" id="GO:0000049">
    <property type="term" value="F:tRNA binding"/>
    <property type="evidence" value="ECO:0007669"/>
    <property type="project" value="TreeGrafter"/>
</dbReference>
<gene>
    <name evidence="13" type="primary">TRM10_1</name>
    <name evidence="13" type="ORF">Cantr_04318</name>
</gene>
<dbReference type="GO" id="GO:0005634">
    <property type="term" value="C:nucleus"/>
    <property type="evidence" value="ECO:0007669"/>
    <property type="project" value="TreeGrafter"/>
</dbReference>
<evidence type="ECO:0000256" key="8">
    <source>
        <dbReference type="ARBA" id="ARBA00048434"/>
    </source>
</evidence>
<evidence type="ECO:0000256" key="7">
    <source>
        <dbReference type="ARBA" id="ARBA00032166"/>
    </source>
</evidence>
<feature type="active site" description="Proton acceptor" evidence="9">
    <location>
        <position position="228"/>
    </location>
</feature>
<comment type="caution">
    <text evidence="13">The sequence shown here is derived from an EMBL/GenBank/DDBJ whole genome shotgun (WGS) entry which is preliminary data.</text>
</comment>
<dbReference type="STRING" id="5486.A0A367XPH3"/>
<comment type="catalytic activity">
    <reaction evidence="8">
        <text>guanosine(9) in tRNA + S-adenosyl-L-methionine = N(1)-methylguanosine(9) in tRNA + S-adenosyl-L-homocysteine + H(+)</text>
        <dbReference type="Rhea" id="RHEA:43156"/>
        <dbReference type="Rhea" id="RHEA-COMP:10367"/>
        <dbReference type="Rhea" id="RHEA-COMP:10368"/>
        <dbReference type="ChEBI" id="CHEBI:15378"/>
        <dbReference type="ChEBI" id="CHEBI:57856"/>
        <dbReference type="ChEBI" id="CHEBI:59789"/>
        <dbReference type="ChEBI" id="CHEBI:73542"/>
        <dbReference type="ChEBI" id="CHEBI:74269"/>
        <dbReference type="EC" id="2.1.1.221"/>
    </reaction>
</comment>
<dbReference type="InterPro" id="IPR016653">
    <property type="entry name" value="TRM10/TRM10A"/>
</dbReference>
<evidence type="ECO:0000256" key="9">
    <source>
        <dbReference type="PIRSR" id="PIRSR016323-1"/>
    </source>
</evidence>
<name>A0A367XPH3_9ASCO</name>
<dbReference type="AlphaFoldDB" id="A0A367XPH3"/>
<sequence>MSEPTPEATPTPAVPPADVTASSSAELAPKPKRSKPTPEEIEERRKLRRLEVIPDGVSRAEWKRQQKKQRWKDTKAEYLEVQREKKRLARQRKRVRLHENEELREAQRKRTKQTPTDVSIIVDCAFDDLMLDGEIVSLSNQIKTCYAAMRRCNYKLPITVTSFNKRLKERFESGLGEYTLWTGNLEFTDKSLTEVGDKLQLVYLTADTDEEITKLEPNHTYVIGGIVDKNRHKKLCYNKAKELGIRVARLPIGKYIEVNGRHVLVTSHVYELLCQWFETGGDWEEAFNKVLPPRKLKRNEESKSATPVAESTGKESEETQPSEERKD</sequence>
<dbReference type="EMBL" id="QLNQ01000030">
    <property type="protein sequence ID" value="RCK55535.1"/>
    <property type="molecule type" value="Genomic_DNA"/>
</dbReference>
<feature type="region of interest" description="Disordered" evidence="11">
    <location>
        <begin position="294"/>
        <end position="327"/>
    </location>
</feature>
<feature type="compositionally biased region" description="Basic and acidic residues" evidence="11">
    <location>
        <begin position="312"/>
        <end position="327"/>
    </location>
</feature>
<reference evidence="13 14" key="1">
    <citation type="submission" date="2018-06" db="EMBL/GenBank/DDBJ databases">
        <title>Whole genome sequencing of Candida tropicalis (genome annotated by CSBL at Korea University).</title>
        <authorList>
            <person name="Ahn J."/>
        </authorList>
    </citation>
    <scope>NUCLEOTIDE SEQUENCE [LARGE SCALE GENOMIC DNA]</scope>
    <source>
        <strain evidence="13 14">ATCC 20962</strain>
    </source>
</reference>
<evidence type="ECO:0000313" key="13">
    <source>
        <dbReference type="EMBL" id="RCK55535.1"/>
    </source>
</evidence>
<dbReference type="PIRSF" id="PIRSF016323">
    <property type="entry name" value="tRNA_m1G_mtfrase_met"/>
    <property type="match status" value="1"/>
</dbReference>
<evidence type="ECO:0000256" key="11">
    <source>
        <dbReference type="SAM" id="MobiDB-lite"/>
    </source>
</evidence>
<feature type="binding site" evidence="10">
    <location>
        <position position="224"/>
    </location>
    <ligand>
        <name>S-adenosyl-L-methionine</name>
        <dbReference type="ChEBI" id="CHEBI:59789"/>
    </ligand>
</feature>
<dbReference type="InterPro" id="IPR038459">
    <property type="entry name" value="MT_TRM10-typ_sf"/>
</dbReference>
<evidence type="ECO:0000313" key="14">
    <source>
        <dbReference type="Proteomes" id="UP000253472"/>
    </source>
</evidence>
<evidence type="ECO:0000256" key="1">
    <source>
        <dbReference type="ARBA" id="ARBA00012797"/>
    </source>
</evidence>
<dbReference type="PROSITE" id="PS51675">
    <property type="entry name" value="SAM_MT_TRM10"/>
    <property type="match status" value="1"/>
</dbReference>
<keyword evidence="4 13" id="KW-0808">Transferase</keyword>
<feature type="compositionally biased region" description="Basic and acidic residues" evidence="11">
    <location>
        <begin position="36"/>
        <end position="47"/>
    </location>
</feature>